<dbReference type="Pfam" id="PF05719">
    <property type="entry name" value="GPP34"/>
    <property type="match status" value="1"/>
</dbReference>
<comment type="subcellular location">
    <subcellularLocation>
        <location evidence="1">Golgi apparatus membrane</location>
        <topology evidence="1">Peripheral membrane protein</topology>
        <orientation evidence="1">Cytoplasmic side</orientation>
    </subcellularLocation>
</comment>
<name>A0ABV8HUK3_9ACTN</name>
<evidence type="ECO:0000256" key="4">
    <source>
        <dbReference type="ARBA" id="ARBA00023136"/>
    </source>
</evidence>
<evidence type="ECO:0000256" key="5">
    <source>
        <dbReference type="SAM" id="MobiDB-lite"/>
    </source>
</evidence>
<keyword evidence="7" id="KW-1185">Reference proteome</keyword>
<dbReference type="Gene3D" id="1.10.3630.10">
    <property type="entry name" value="yeast vps74-n-term truncation variant domain like"/>
    <property type="match status" value="1"/>
</dbReference>
<keyword evidence="3" id="KW-0446">Lipid-binding</keyword>
<sequence length="283" mass="29675">MTTGDDLLLIAIDPWSLRIRAEGRVRFALRAAELADLGLAGRIVVGGRRIEVVDPARVEDRRLSNVLHSLRVAAPPPTLKDWLRGAPRSLPTEYLSRLEDQKAARVRRSRDRGGRRRSEILAIDHDRRSELLARLDTVVRPGRGTAPPAARDLTLAVLVQAAGLAPAAYPGWRGIPARRRMAALAAADRLAPATGGAAAAVDEELAEAVAAGSDFLSRELFDELSNVYADLSTGGSGLGHDLDAGSWSGGGHHGGGQHGGGHHAGGDGGGHHSGGHDGGGHGW</sequence>
<comment type="caution">
    <text evidence="6">The sequence shown here is derived from an EMBL/GenBank/DDBJ whole genome shotgun (WGS) entry which is preliminary data.</text>
</comment>
<dbReference type="Proteomes" id="UP001595765">
    <property type="component" value="Unassembled WGS sequence"/>
</dbReference>
<feature type="region of interest" description="Disordered" evidence="5">
    <location>
        <begin position="242"/>
        <end position="283"/>
    </location>
</feature>
<keyword evidence="2" id="KW-0333">Golgi apparatus</keyword>
<evidence type="ECO:0000313" key="7">
    <source>
        <dbReference type="Proteomes" id="UP001595765"/>
    </source>
</evidence>
<organism evidence="6 7">
    <name type="scientific">Streptomyces polygonati</name>
    <dbReference type="NCBI Taxonomy" id="1617087"/>
    <lineage>
        <taxon>Bacteria</taxon>
        <taxon>Bacillati</taxon>
        <taxon>Actinomycetota</taxon>
        <taxon>Actinomycetes</taxon>
        <taxon>Kitasatosporales</taxon>
        <taxon>Streptomycetaceae</taxon>
        <taxon>Streptomyces</taxon>
    </lineage>
</organism>
<proteinExistence type="predicted"/>
<feature type="compositionally biased region" description="Gly residues" evidence="5">
    <location>
        <begin position="247"/>
        <end position="273"/>
    </location>
</feature>
<evidence type="ECO:0000256" key="1">
    <source>
        <dbReference type="ARBA" id="ARBA00004255"/>
    </source>
</evidence>
<reference evidence="7" key="1">
    <citation type="journal article" date="2019" name="Int. J. Syst. Evol. Microbiol.">
        <title>The Global Catalogue of Microorganisms (GCM) 10K type strain sequencing project: providing services to taxonomists for standard genome sequencing and annotation.</title>
        <authorList>
            <consortium name="The Broad Institute Genomics Platform"/>
            <consortium name="The Broad Institute Genome Sequencing Center for Infectious Disease"/>
            <person name="Wu L."/>
            <person name="Ma J."/>
        </authorList>
    </citation>
    <scope>NUCLEOTIDE SEQUENCE [LARGE SCALE GENOMIC DNA]</scope>
    <source>
        <strain evidence="7">CGMCC 4.7237</strain>
    </source>
</reference>
<gene>
    <name evidence="6" type="ORF">ACFO3J_30415</name>
</gene>
<accession>A0ABV8HUK3</accession>
<protein>
    <submittedName>
        <fullName evidence="6">GPP34 family phosphoprotein</fullName>
    </submittedName>
</protein>
<dbReference type="RefSeq" id="WP_386436240.1">
    <property type="nucleotide sequence ID" value="NZ_JBHSBB010000029.1"/>
</dbReference>
<evidence type="ECO:0000313" key="6">
    <source>
        <dbReference type="EMBL" id="MFC4035753.1"/>
    </source>
</evidence>
<dbReference type="EMBL" id="JBHSBB010000029">
    <property type="protein sequence ID" value="MFC4035753.1"/>
    <property type="molecule type" value="Genomic_DNA"/>
</dbReference>
<keyword evidence="4" id="KW-0472">Membrane</keyword>
<evidence type="ECO:0000256" key="2">
    <source>
        <dbReference type="ARBA" id="ARBA00023034"/>
    </source>
</evidence>
<evidence type="ECO:0000256" key="3">
    <source>
        <dbReference type="ARBA" id="ARBA00023121"/>
    </source>
</evidence>
<dbReference type="InterPro" id="IPR008628">
    <property type="entry name" value="GPP34-like"/>
</dbReference>
<feature type="compositionally biased region" description="Basic and acidic residues" evidence="5">
    <location>
        <begin position="274"/>
        <end position="283"/>
    </location>
</feature>
<dbReference type="InterPro" id="IPR038261">
    <property type="entry name" value="GPP34-like_sf"/>
</dbReference>